<dbReference type="AlphaFoldDB" id="A0A1R2C981"/>
<reference evidence="1 2" key="1">
    <citation type="submission" date="2016-11" db="EMBL/GenBank/DDBJ databases">
        <title>The macronuclear genome of Stentor coeruleus: a giant cell with tiny introns.</title>
        <authorList>
            <person name="Slabodnick M."/>
            <person name="Ruby J.G."/>
            <person name="Reiff S.B."/>
            <person name="Swart E.C."/>
            <person name="Gosai S."/>
            <person name="Prabakaran S."/>
            <person name="Witkowska E."/>
            <person name="Larue G.E."/>
            <person name="Fisher S."/>
            <person name="Freeman R.M."/>
            <person name="Gunawardena J."/>
            <person name="Chu W."/>
            <person name="Stover N.A."/>
            <person name="Gregory B.D."/>
            <person name="Nowacki M."/>
            <person name="Derisi J."/>
            <person name="Roy S.W."/>
            <person name="Marshall W.F."/>
            <person name="Sood P."/>
        </authorList>
    </citation>
    <scope>NUCLEOTIDE SEQUENCE [LARGE SCALE GENOMIC DNA]</scope>
    <source>
        <strain evidence="1">WM001</strain>
    </source>
</reference>
<accession>A0A1R2C981</accession>
<comment type="caution">
    <text evidence="1">The sequence shown here is derived from an EMBL/GenBank/DDBJ whole genome shotgun (WGS) entry which is preliminary data.</text>
</comment>
<dbReference type="OrthoDB" id="10673539at2759"/>
<evidence type="ECO:0000313" key="2">
    <source>
        <dbReference type="Proteomes" id="UP000187209"/>
    </source>
</evidence>
<protein>
    <submittedName>
        <fullName evidence="1">Uncharacterized protein</fullName>
    </submittedName>
</protein>
<dbReference type="EMBL" id="MPUH01000234">
    <property type="protein sequence ID" value="OMJ85541.1"/>
    <property type="molecule type" value="Genomic_DNA"/>
</dbReference>
<gene>
    <name evidence="1" type="ORF">SteCoe_13159</name>
</gene>
<evidence type="ECO:0000313" key="1">
    <source>
        <dbReference type="EMBL" id="OMJ85541.1"/>
    </source>
</evidence>
<organism evidence="1 2">
    <name type="scientific">Stentor coeruleus</name>
    <dbReference type="NCBI Taxonomy" id="5963"/>
    <lineage>
        <taxon>Eukaryota</taxon>
        <taxon>Sar</taxon>
        <taxon>Alveolata</taxon>
        <taxon>Ciliophora</taxon>
        <taxon>Postciliodesmatophora</taxon>
        <taxon>Heterotrichea</taxon>
        <taxon>Heterotrichida</taxon>
        <taxon>Stentoridae</taxon>
        <taxon>Stentor</taxon>
    </lineage>
</organism>
<sequence length="234" mass="27656">MQEVQTQNLISYGKQIFYKTLVGKIYKYLKKHEEASTAQLNFLVKGKELIRGNGKSYILEEDPVIKKSLHGVSSTNIFSITKDLWRLNPKKAKEYKQAKVRKYYNRSLRDQTKLPLMQKSTKLFRKIKLLQKLLTEVKNRGKKDHFKHPFKKLEGIENVVEAANKLGRHRFLGMIEGYLITTKYCKFYIVSKIMDKNYQNSPFEIQDKLDAIQERLKNFEKYFDTKKSGDTKEE</sequence>
<keyword evidence="2" id="KW-1185">Reference proteome</keyword>
<dbReference type="Proteomes" id="UP000187209">
    <property type="component" value="Unassembled WGS sequence"/>
</dbReference>
<name>A0A1R2C981_9CILI</name>
<proteinExistence type="predicted"/>